<dbReference type="PANTHER" id="PTHR48054:SF13">
    <property type="entry name" value="OS08G0446200 PROTEIN"/>
    <property type="match status" value="1"/>
</dbReference>
<dbReference type="SUPFAM" id="SSF52058">
    <property type="entry name" value="L domain-like"/>
    <property type="match status" value="1"/>
</dbReference>
<keyword evidence="13" id="KW-1185">Reference proteome</keyword>
<dbReference type="GO" id="GO:0005886">
    <property type="term" value="C:plasma membrane"/>
    <property type="evidence" value="ECO:0007669"/>
    <property type="project" value="UniProtKB-SubCell"/>
</dbReference>
<feature type="domain" description="Leucine-rich repeat-containing N-terminal plant-type" evidence="12">
    <location>
        <begin position="42"/>
        <end position="73"/>
    </location>
</feature>
<dbReference type="FunFam" id="3.80.10.10:FF:000470">
    <property type="entry name" value="LRR receptor-like serine/threonine-protein kinase RPK2"/>
    <property type="match status" value="1"/>
</dbReference>
<dbReference type="Pfam" id="PF00560">
    <property type="entry name" value="LRR_1"/>
    <property type="match status" value="4"/>
</dbReference>
<dbReference type="GO" id="GO:0051606">
    <property type="term" value="P:detection of stimulus"/>
    <property type="evidence" value="ECO:0007669"/>
    <property type="project" value="UniProtKB-ARBA"/>
</dbReference>
<dbReference type="Pfam" id="PF08263">
    <property type="entry name" value="LRRNT_2"/>
    <property type="match status" value="1"/>
</dbReference>
<keyword evidence="9" id="KW-0675">Receptor</keyword>
<evidence type="ECO:0000256" key="11">
    <source>
        <dbReference type="SAM" id="Phobius"/>
    </source>
</evidence>
<feature type="transmembrane region" description="Helical" evidence="11">
    <location>
        <begin position="7"/>
        <end position="31"/>
    </location>
</feature>
<organism evidence="13 14">
    <name type="scientific">Dioscorea cayennensis subsp. rotundata</name>
    <name type="common">White Guinea yam</name>
    <name type="synonym">Dioscorea rotundata</name>
    <dbReference type="NCBI Taxonomy" id="55577"/>
    <lineage>
        <taxon>Eukaryota</taxon>
        <taxon>Viridiplantae</taxon>
        <taxon>Streptophyta</taxon>
        <taxon>Embryophyta</taxon>
        <taxon>Tracheophyta</taxon>
        <taxon>Spermatophyta</taxon>
        <taxon>Magnoliopsida</taxon>
        <taxon>Liliopsida</taxon>
        <taxon>Dioscoreales</taxon>
        <taxon>Dioscoreaceae</taxon>
        <taxon>Dioscorea</taxon>
    </lineage>
</organism>
<protein>
    <submittedName>
        <fullName evidence="14">Leucine-rich repeat receptor-like protein kinase PEPR1</fullName>
    </submittedName>
</protein>
<accession>A0AB40ASA4</accession>
<dbReference type="InterPro" id="IPR001611">
    <property type="entry name" value="Leu-rich_rpt"/>
</dbReference>
<evidence type="ECO:0000256" key="5">
    <source>
        <dbReference type="ARBA" id="ARBA00022729"/>
    </source>
</evidence>
<evidence type="ECO:0000256" key="8">
    <source>
        <dbReference type="ARBA" id="ARBA00023136"/>
    </source>
</evidence>
<evidence type="ECO:0000256" key="2">
    <source>
        <dbReference type="ARBA" id="ARBA00022475"/>
    </source>
</evidence>
<dbReference type="RefSeq" id="XP_039117513.1">
    <property type="nucleotide sequence ID" value="XM_039261579.1"/>
</dbReference>
<dbReference type="Gene3D" id="3.80.10.10">
    <property type="entry name" value="Ribonuclease Inhibitor"/>
    <property type="match status" value="4"/>
</dbReference>
<evidence type="ECO:0000313" key="13">
    <source>
        <dbReference type="Proteomes" id="UP001515500"/>
    </source>
</evidence>
<keyword evidence="5" id="KW-0732">Signal</keyword>
<comment type="subcellular location">
    <subcellularLocation>
        <location evidence="1">Cell membrane</location>
        <topology evidence="1">Single-pass type I membrane protein</topology>
    </subcellularLocation>
</comment>
<dbReference type="Proteomes" id="UP001515500">
    <property type="component" value="Chromosome 27"/>
</dbReference>
<dbReference type="PROSITE" id="PS51450">
    <property type="entry name" value="LRR"/>
    <property type="match status" value="1"/>
</dbReference>
<keyword evidence="10" id="KW-0325">Glycoprotein</keyword>
<dbReference type="InterPro" id="IPR052592">
    <property type="entry name" value="LRR-RLK"/>
</dbReference>
<dbReference type="FunFam" id="3.80.10.10:FF:000041">
    <property type="entry name" value="LRR receptor-like serine/threonine-protein kinase ERECTA"/>
    <property type="match status" value="1"/>
</dbReference>
<reference evidence="14" key="1">
    <citation type="submission" date="2025-08" db="UniProtKB">
        <authorList>
            <consortium name="RefSeq"/>
        </authorList>
    </citation>
    <scope>IDENTIFICATION</scope>
</reference>
<name>A0AB40ASA4_DIOCR</name>
<evidence type="ECO:0000256" key="9">
    <source>
        <dbReference type="ARBA" id="ARBA00023170"/>
    </source>
</evidence>
<keyword evidence="7 11" id="KW-1133">Transmembrane helix</keyword>
<evidence type="ECO:0000259" key="12">
    <source>
        <dbReference type="Pfam" id="PF08263"/>
    </source>
</evidence>
<keyword evidence="4 11" id="KW-0812">Transmembrane</keyword>
<evidence type="ECO:0000256" key="6">
    <source>
        <dbReference type="ARBA" id="ARBA00022737"/>
    </source>
</evidence>
<dbReference type="InterPro" id="IPR032675">
    <property type="entry name" value="LRR_dom_sf"/>
</dbReference>
<dbReference type="GeneID" id="120253251"/>
<sequence length="462" mass="50922">MTGSSLGILLYIEAVFGMGSDLFYCFSLFLFSIPISFGLCPDGQALLALSKNLVLPSSIKSSWNSSDPNPCDWWNDSGFLVSEWAFGDSLSEPEQTHRADPRQHRKVVQSPNTFGYLKISCQGRIPLSSSSLRAAANVHIVQSFQGEIPAWLGNCSNLTVFAVVGQSAYENQLEGIIPRELGQLSNLKTLRLFTNYFTGEFPVEIWRIKSLEEVLVYNNSLSGLLSPVMTELRNLKNVTLFNNRFSGVIPQGLGINSSLVQIDFTNNNFVGGIPPNICHGKQLEVLNLGYNLLEGNVPADVGNCSSLRRLILRNNKLSGSLPDFAEDSSLLYMDLRENNLNGPLPPSVVPLSLKNLLLLSQLMLQGNQFSGGIPDFLSGFEMLLECSLIPSEFANLNRLQTLDVSNNNLTGELTSLRDLSSLLQVNVSYNQFTGSFAEKFVKLVGFLSKLISRAMQAFVVRR</sequence>
<evidence type="ECO:0000256" key="3">
    <source>
        <dbReference type="ARBA" id="ARBA00022614"/>
    </source>
</evidence>
<evidence type="ECO:0000256" key="1">
    <source>
        <dbReference type="ARBA" id="ARBA00004251"/>
    </source>
</evidence>
<evidence type="ECO:0000256" key="4">
    <source>
        <dbReference type="ARBA" id="ARBA00022692"/>
    </source>
</evidence>
<keyword evidence="6" id="KW-0677">Repeat</keyword>
<gene>
    <name evidence="14" type="primary">LOC120253251</name>
</gene>
<evidence type="ECO:0000256" key="7">
    <source>
        <dbReference type="ARBA" id="ARBA00022989"/>
    </source>
</evidence>
<keyword evidence="2" id="KW-1003">Cell membrane</keyword>
<keyword evidence="3" id="KW-0433">Leucine-rich repeat</keyword>
<evidence type="ECO:0000256" key="10">
    <source>
        <dbReference type="ARBA" id="ARBA00023180"/>
    </source>
</evidence>
<dbReference type="InterPro" id="IPR013210">
    <property type="entry name" value="LRR_N_plant-typ"/>
</dbReference>
<dbReference type="AlphaFoldDB" id="A0AB40ASA4"/>
<proteinExistence type="predicted"/>
<dbReference type="PANTHER" id="PTHR48054">
    <property type="entry name" value="RECEPTOR KINASE-LIKE PROTEIN XA21"/>
    <property type="match status" value="1"/>
</dbReference>
<keyword evidence="8 11" id="KW-0472">Membrane</keyword>
<evidence type="ECO:0000313" key="14">
    <source>
        <dbReference type="RefSeq" id="XP_039117513.1"/>
    </source>
</evidence>